<organism evidence="7 8">
    <name type="scientific">Longicatena caecimuris</name>
    <dbReference type="NCBI Taxonomy" id="1796635"/>
    <lineage>
        <taxon>Bacteria</taxon>
        <taxon>Bacillati</taxon>
        <taxon>Bacillota</taxon>
        <taxon>Erysipelotrichia</taxon>
        <taxon>Erysipelotrichales</taxon>
        <taxon>Erysipelotrichaceae</taxon>
        <taxon>Longicatena</taxon>
    </lineage>
</organism>
<evidence type="ECO:0000259" key="5">
    <source>
        <dbReference type="Pfam" id="PF03446"/>
    </source>
</evidence>
<feature type="active site" evidence="4">
    <location>
        <position position="167"/>
    </location>
</feature>
<keyword evidence="2" id="KW-0560">Oxidoreductase</keyword>
<dbReference type="AlphaFoldDB" id="A0A4V2VLA1"/>
<dbReference type="InterPro" id="IPR013328">
    <property type="entry name" value="6PGD_dom2"/>
</dbReference>
<dbReference type="SUPFAM" id="SSF51735">
    <property type="entry name" value="NAD(P)-binding Rossmann-fold domains"/>
    <property type="match status" value="1"/>
</dbReference>
<accession>A0A4V2VLA1</accession>
<dbReference type="InterPro" id="IPR029154">
    <property type="entry name" value="HIBADH-like_NADP-bd"/>
</dbReference>
<proteinExistence type="inferred from homology"/>
<dbReference type="PANTHER" id="PTHR43060">
    <property type="entry name" value="3-HYDROXYISOBUTYRATE DEHYDROGENASE-LIKE 1, MITOCHONDRIAL-RELATED"/>
    <property type="match status" value="1"/>
</dbReference>
<keyword evidence="3" id="KW-0520">NAD</keyword>
<dbReference type="Pfam" id="PF03446">
    <property type="entry name" value="NAD_binding_2"/>
    <property type="match status" value="1"/>
</dbReference>
<evidence type="ECO:0000256" key="2">
    <source>
        <dbReference type="ARBA" id="ARBA00023002"/>
    </source>
</evidence>
<name>A0A4V2VLA1_9FIRM</name>
<reference evidence="7 8" key="1">
    <citation type="submission" date="2019-03" db="EMBL/GenBank/DDBJ databases">
        <title>Genomic Encyclopedia of Type Strains, Phase IV (KMG-IV): sequencing the most valuable type-strain genomes for metagenomic binning, comparative biology and taxonomic classification.</title>
        <authorList>
            <person name="Goeker M."/>
        </authorList>
    </citation>
    <scope>NUCLEOTIDE SEQUENCE [LARGE SCALE GENOMIC DNA]</scope>
    <source>
        <strain evidence="7 8">DSM 29481</strain>
    </source>
</reference>
<keyword evidence="8" id="KW-1185">Reference proteome</keyword>
<dbReference type="RefSeq" id="WP_132223833.1">
    <property type="nucleotide sequence ID" value="NZ_JANKBG010000003.1"/>
</dbReference>
<evidence type="ECO:0000313" key="7">
    <source>
        <dbReference type="EMBL" id="TCU62654.1"/>
    </source>
</evidence>
<dbReference type="GO" id="GO:0016491">
    <property type="term" value="F:oxidoreductase activity"/>
    <property type="evidence" value="ECO:0007669"/>
    <property type="project" value="UniProtKB-KW"/>
</dbReference>
<dbReference type="EMBL" id="SMBP01000003">
    <property type="protein sequence ID" value="TCU62654.1"/>
    <property type="molecule type" value="Genomic_DNA"/>
</dbReference>
<evidence type="ECO:0000259" key="6">
    <source>
        <dbReference type="Pfam" id="PF14833"/>
    </source>
</evidence>
<dbReference type="InterPro" id="IPR036291">
    <property type="entry name" value="NAD(P)-bd_dom_sf"/>
</dbReference>
<dbReference type="Pfam" id="PF14833">
    <property type="entry name" value="NAD_binding_11"/>
    <property type="match status" value="1"/>
</dbReference>
<dbReference type="PIRSF" id="PIRSF000103">
    <property type="entry name" value="HIBADH"/>
    <property type="match status" value="1"/>
</dbReference>
<dbReference type="SUPFAM" id="SSF48179">
    <property type="entry name" value="6-phosphogluconate dehydrogenase C-terminal domain-like"/>
    <property type="match status" value="1"/>
</dbReference>
<dbReference type="PANTHER" id="PTHR43060:SF15">
    <property type="entry name" value="3-HYDROXYISOBUTYRATE DEHYDROGENASE-LIKE 1, MITOCHONDRIAL-RELATED"/>
    <property type="match status" value="1"/>
</dbReference>
<sequence length="283" mass="30402">MKIAWIGTGVMGKSMLLHLVHGGHSVSAYNRTKAKALDLAKDGVKVCDSIEECVSDAELVCTMVGYPKDVVEVYQKIFSAVQAGTILIDFTTSSPKLAQQLYKEAKNHGLDILDAPVSGGDSGAKAATLSIMVGGDKKIFETVTPVLSLLGNSLHYMGEAGSGQHTKACNQIAVAGAVAAMSEAIVYAEQNHLNVETMLEAIKGGAAGSWQIANTAPRVLRKDFAPGFYIHHFIKDMHIVQEEMAGKVNLPMLNTVCEMYEELAKTEGNNGTQALVHYYRTEK</sequence>
<protein>
    <submittedName>
        <fullName evidence="7">3-hydroxyisobutyrate dehydrogenase/2-hydroxy-3-oxopropionate reductase</fullName>
    </submittedName>
</protein>
<evidence type="ECO:0000256" key="1">
    <source>
        <dbReference type="ARBA" id="ARBA00009080"/>
    </source>
</evidence>
<comment type="similarity">
    <text evidence="1">Belongs to the HIBADH-related family.</text>
</comment>
<dbReference type="InterPro" id="IPR006115">
    <property type="entry name" value="6PGDH_NADP-bd"/>
</dbReference>
<gene>
    <name evidence="7" type="ORF">EDD61_10367</name>
</gene>
<evidence type="ECO:0000313" key="8">
    <source>
        <dbReference type="Proteomes" id="UP000295773"/>
    </source>
</evidence>
<dbReference type="GO" id="GO:0051287">
    <property type="term" value="F:NAD binding"/>
    <property type="evidence" value="ECO:0007669"/>
    <property type="project" value="InterPro"/>
</dbReference>
<feature type="domain" description="3-hydroxyisobutyrate dehydrogenase-like NAD-binding" evidence="6">
    <location>
        <begin position="161"/>
        <end position="278"/>
    </location>
</feature>
<evidence type="ECO:0000256" key="4">
    <source>
        <dbReference type="PIRSR" id="PIRSR000103-1"/>
    </source>
</evidence>
<feature type="domain" description="6-phosphogluconate dehydrogenase NADP-binding" evidence="5">
    <location>
        <begin position="2"/>
        <end position="158"/>
    </location>
</feature>
<dbReference type="InterPro" id="IPR008927">
    <property type="entry name" value="6-PGluconate_DH-like_C_sf"/>
</dbReference>
<dbReference type="Proteomes" id="UP000295773">
    <property type="component" value="Unassembled WGS sequence"/>
</dbReference>
<evidence type="ECO:0000256" key="3">
    <source>
        <dbReference type="ARBA" id="ARBA00023027"/>
    </source>
</evidence>
<dbReference type="InterPro" id="IPR015815">
    <property type="entry name" value="HIBADH-related"/>
</dbReference>
<comment type="caution">
    <text evidence="7">The sequence shown here is derived from an EMBL/GenBank/DDBJ whole genome shotgun (WGS) entry which is preliminary data.</text>
</comment>
<dbReference type="Gene3D" id="1.10.1040.10">
    <property type="entry name" value="N-(1-d-carboxylethyl)-l-norvaline Dehydrogenase, domain 2"/>
    <property type="match status" value="1"/>
</dbReference>
<dbReference type="GO" id="GO:0050661">
    <property type="term" value="F:NADP binding"/>
    <property type="evidence" value="ECO:0007669"/>
    <property type="project" value="InterPro"/>
</dbReference>
<dbReference type="Gene3D" id="3.40.50.720">
    <property type="entry name" value="NAD(P)-binding Rossmann-like Domain"/>
    <property type="match status" value="1"/>
</dbReference>